<evidence type="ECO:0000256" key="1">
    <source>
        <dbReference type="ARBA" id="ARBA00022729"/>
    </source>
</evidence>
<proteinExistence type="predicted"/>
<dbReference type="Gene3D" id="3.40.190.10">
    <property type="entry name" value="Periplasmic binding protein-like II"/>
    <property type="match status" value="2"/>
</dbReference>
<dbReference type="SUPFAM" id="SSF53850">
    <property type="entry name" value="Periplasmic binding protein-like II"/>
    <property type="match status" value="1"/>
</dbReference>
<dbReference type="SMART" id="SM00062">
    <property type="entry name" value="PBPb"/>
    <property type="match status" value="1"/>
</dbReference>
<keyword evidence="4" id="KW-1185">Reference proteome</keyword>
<sequence length="243" mass="26314">MQIDPSIVREFAPTGSLRAALNMGNPVLAHSRTSPERPAGVTIDLTRRLARMLGVEAQLLQYETAAKSGAAVAAGEADIGFMAIDPKRAETIHFTSPYVQIEGCYMVREASALQRNEEVDRAGTRVVVGEGSAYELFLSRHLQHAKLVKVATSEAVVEAFLADPAIEVAAGVRQQLEADSRRVGGVRLLPGRFMVIEQAMAMPRGRSDAAQALLESFIVEQRRSGFVREALQRHGIEGATALH</sequence>
<dbReference type="EMBL" id="VTOX01000011">
    <property type="protein sequence ID" value="NKE68581.1"/>
    <property type="molecule type" value="Genomic_DNA"/>
</dbReference>
<dbReference type="RefSeq" id="WP_168109710.1">
    <property type="nucleotide sequence ID" value="NZ_VTOX01000011.1"/>
</dbReference>
<dbReference type="PANTHER" id="PTHR35936">
    <property type="entry name" value="MEMBRANE-BOUND LYTIC MUREIN TRANSGLYCOSYLASE F"/>
    <property type="match status" value="1"/>
</dbReference>
<dbReference type="InterPro" id="IPR001638">
    <property type="entry name" value="Solute-binding_3/MltF_N"/>
</dbReference>
<name>A0A7X6DK01_9BURK</name>
<organism evidence="3 4">
    <name type="scientific">Ramlibacter lithotrophicus</name>
    <dbReference type="NCBI Taxonomy" id="2606681"/>
    <lineage>
        <taxon>Bacteria</taxon>
        <taxon>Pseudomonadati</taxon>
        <taxon>Pseudomonadota</taxon>
        <taxon>Betaproteobacteria</taxon>
        <taxon>Burkholderiales</taxon>
        <taxon>Comamonadaceae</taxon>
        <taxon>Ramlibacter</taxon>
    </lineage>
</organism>
<comment type="caution">
    <text evidence="3">The sequence shown here is derived from an EMBL/GenBank/DDBJ whole genome shotgun (WGS) entry which is preliminary data.</text>
</comment>
<evidence type="ECO:0000259" key="2">
    <source>
        <dbReference type="SMART" id="SM00062"/>
    </source>
</evidence>
<accession>A0A7X6DK01</accession>
<evidence type="ECO:0000313" key="3">
    <source>
        <dbReference type="EMBL" id="NKE68581.1"/>
    </source>
</evidence>
<dbReference type="PANTHER" id="PTHR35936:SF17">
    <property type="entry name" value="ARGININE-BINDING EXTRACELLULAR PROTEIN ARTP"/>
    <property type="match status" value="1"/>
</dbReference>
<evidence type="ECO:0000313" key="4">
    <source>
        <dbReference type="Proteomes" id="UP000521868"/>
    </source>
</evidence>
<dbReference type="AlphaFoldDB" id="A0A7X6DK01"/>
<gene>
    <name evidence="3" type="ORF">RAMLITH_22430</name>
</gene>
<reference evidence="3 4" key="1">
    <citation type="journal article" date="2020" name="Nature">
        <title>Bacterial chemolithoautotrophy via manganese oxidation.</title>
        <authorList>
            <person name="Yu H."/>
            <person name="Leadbetter J.R."/>
        </authorList>
    </citation>
    <scope>NUCLEOTIDE SEQUENCE [LARGE SCALE GENOMIC DNA]</scope>
    <source>
        <strain evidence="3 4">RBP-1</strain>
    </source>
</reference>
<protein>
    <submittedName>
        <fullName evidence="3">Transporter substrate-binding domain-containing protein</fullName>
    </submittedName>
</protein>
<dbReference type="Proteomes" id="UP000521868">
    <property type="component" value="Unassembled WGS sequence"/>
</dbReference>
<dbReference type="Pfam" id="PF00497">
    <property type="entry name" value="SBP_bac_3"/>
    <property type="match status" value="1"/>
</dbReference>
<keyword evidence="1" id="KW-0732">Signal</keyword>
<feature type="domain" description="Solute-binding protein family 3/N-terminal" evidence="2">
    <location>
        <begin position="16"/>
        <end position="238"/>
    </location>
</feature>